<evidence type="ECO:0000256" key="1">
    <source>
        <dbReference type="SAM" id="MobiDB-lite"/>
    </source>
</evidence>
<protein>
    <recommendedName>
        <fullName evidence="2">Endonuclease/exonuclease/phosphatase domain-containing protein</fullName>
    </recommendedName>
</protein>
<dbReference type="Pfam" id="PF03372">
    <property type="entry name" value="Exo_endo_phos"/>
    <property type="match status" value="1"/>
</dbReference>
<evidence type="ECO:0000313" key="4">
    <source>
        <dbReference type="Proteomes" id="UP000078542"/>
    </source>
</evidence>
<sequence length="403" mass="47910">MRKIERIMEMMEREERRKNIIIKGLEGKTSDVRIEAEKVLRDILRLNVGIEEVREVGRRREGGRRMVVMKLAKEKERCGKRTKVAYGRIWMDGRWWRWDEDKERLEGAGRQREEGEKGEAEEEGQRKGREEGWPRKDEEFWKGLKDWDIIGLTETWVEQKNWGKIRGKLPREFIWKCQAARRKNRKGRAMGGIITGVREGIEEVKDGERRVELEGMAQRVVKLEDMEEKLKMIVERIKERDNQGEHILLGGDFNARTSMEGVLVEGMEEEKERCSKDKKINKDGRMLLKVMEEEGWGIMNGRKQGNEKGEWIYSGGRGESVVIDYVIGNIEAWREVKELRVEERVESDHYPISVRIERGENRNEKRRGRRETRRMMDWSEKGRNTFTRRMGELCIKENEIEKM</sequence>
<dbReference type="InterPro" id="IPR036691">
    <property type="entry name" value="Endo/exonu/phosph_ase_sf"/>
</dbReference>
<dbReference type="InterPro" id="IPR005135">
    <property type="entry name" value="Endo/exonuclease/phosphatase"/>
</dbReference>
<dbReference type="Gene3D" id="3.60.10.10">
    <property type="entry name" value="Endonuclease/exonuclease/phosphatase"/>
    <property type="match status" value="1"/>
</dbReference>
<dbReference type="EMBL" id="KQ978030">
    <property type="protein sequence ID" value="KYM97841.1"/>
    <property type="molecule type" value="Genomic_DNA"/>
</dbReference>
<gene>
    <name evidence="3" type="ORF">ALC62_11466</name>
</gene>
<feature type="region of interest" description="Disordered" evidence="1">
    <location>
        <begin position="107"/>
        <end position="133"/>
    </location>
</feature>
<keyword evidence="4" id="KW-1185">Reference proteome</keyword>
<dbReference type="Proteomes" id="UP000078542">
    <property type="component" value="Unassembled WGS sequence"/>
</dbReference>
<accession>A0A151ICP9</accession>
<dbReference type="AlphaFoldDB" id="A0A151ICP9"/>
<dbReference type="STRING" id="456900.A0A151ICP9"/>
<reference evidence="3 4" key="1">
    <citation type="submission" date="2016-03" db="EMBL/GenBank/DDBJ databases">
        <title>Cyphomyrmex costatus WGS genome.</title>
        <authorList>
            <person name="Nygaard S."/>
            <person name="Hu H."/>
            <person name="Boomsma J."/>
            <person name="Zhang G."/>
        </authorList>
    </citation>
    <scope>NUCLEOTIDE SEQUENCE [LARGE SCALE GENOMIC DNA]</scope>
    <source>
        <strain evidence="3">MS0001</strain>
        <tissue evidence="3">Whole body</tissue>
    </source>
</reference>
<proteinExistence type="predicted"/>
<evidence type="ECO:0000259" key="2">
    <source>
        <dbReference type="Pfam" id="PF03372"/>
    </source>
</evidence>
<dbReference type="SUPFAM" id="SSF56219">
    <property type="entry name" value="DNase I-like"/>
    <property type="match status" value="1"/>
</dbReference>
<organism evidence="3 4">
    <name type="scientific">Cyphomyrmex costatus</name>
    <dbReference type="NCBI Taxonomy" id="456900"/>
    <lineage>
        <taxon>Eukaryota</taxon>
        <taxon>Metazoa</taxon>
        <taxon>Ecdysozoa</taxon>
        <taxon>Arthropoda</taxon>
        <taxon>Hexapoda</taxon>
        <taxon>Insecta</taxon>
        <taxon>Pterygota</taxon>
        <taxon>Neoptera</taxon>
        <taxon>Endopterygota</taxon>
        <taxon>Hymenoptera</taxon>
        <taxon>Apocrita</taxon>
        <taxon>Aculeata</taxon>
        <taxon>Formicoidea</taxon>
        <taxon>Formicidae</taxon>
        <taxon>Myrmicinae</taxon>
        <taxon>Cyphomyrmex</taxon>
    </lineage>
</organism>
<evidence type="ECO:0000313" key="3">
    <source>
        <dbReference type="EMBL" id="KYM97841.1"/>
    </source>
</evidence>
<feature type="domain" description="Endonuclease/exonuclease/phosphatase" evidence="2">
    <location>
        <begin position="131"/>
        <end position="349"/>
    </location>
</feature>
<name>A0A151ICP9_9HYME</name>